<dbReference type="SUPFAM" id="SSF48452">
    <property type="entry name" value="TPR-like"/>
    <property type="match status" value="1"/>
</dbReference>
<proteinExistence type="predicted"/>
<dbReference type="Gene3D" id="1.25.40.10">
    <property type="entry name" value="Tetratricopeptide repeat domain"/>
    <property type="match status" value="1"/>
</dbReference>
<protein>
    <recommendedName>
        <fullName evidence="3">Helix-hairpin-helix domain-containing protein</fullName>
    </recommendedName>
</protein>
<evidence type="ECO:0008006" key="3">
    <source>
        <dbReference type="Google" id="ProtNLM"/>
    </source>
</evidence>
<name>A0A6I2GSM7_9LACT</name>
<accession>A0A6I2GSM7</accession>
<reference evidence="1 2" key="1">
    <citation type="submission" date="2019-11" db="EMBL/GenBank/DDBJ databases">
        <title>Characterisation of Fundicoccus ignavus gen. nov. sp. nov., a novel genus of the family Aerococcaceae isolated from bulk tank milk.</title>
        <authorList>
            <person name="Siebert A."/>
            <person name="Huptas C."/>
            <person name="Wenning M."/>
            <person name="Scherer S."/>
            <person name="Doll E.V."/>
        </authorList>
    </citation>
    <scope>NUCLEOTIDE SEQUENCE [LARGE SCALE GENOMIC DNA]</scope>
    <source>
        <strain evidence="1 2">WS4759</strain>
    </source>
</reference>
<comment type="caution">
    <text evidence="1">The sequence shown here is derived from an EMBL/GenBank/DDBJ whole genome shotgun (WGS) entry which is preliminary data.</text>
</comment>
<gene>
    <name evidence="1" type="ORF">GIY09_11475</name>
</gene>
<sequence length="395" mass="45443">MSFNDDFFANLQQFIDENADKYPSIDDAVTAYIEQYNKGQRNPKKSNGPISDREKSMDLLQEAMYENNVKKQRKLLKEAIKLWPDNYEAEILLAEGSVEEVIKHFLTVHERAHKNWLKTDQVGWLNFEERPYWQLKYFIGSYLFNVGMLIKAEPFFRDCFDFNEMDNLGARYHLMSIYARTYNWEAATEIYYQTPEASEDDMMVIPLMSLAVALGEFQTARKLLADLYRINPQFDEILKEDFWPFELLDEIYSPDQYSFNSVTTIANAIVPLIPLLTGVDYAYGWIKEEYGKIAKQKALKLKTSKQVQLAKKKKKDNVISFPSGVTTDFANNYEAEGSPLAGLAPKPQHILALQGLTSFEALAHKTQKEVAAIQGIGPRTIQGLLDNGVKFKKEK</sequence>
<keyword evidence="2" id="KW-1185">Reference proteome</keyword>
<dbReference type="AlphaFoldDB" id="A0A6I2GSM7"/>
<evidence type="ECO:0000313" key="1">
    <source>
        <dbReference type="EMBL" id="MRI86465.1"/>
    </source>
</evidence>
<evidence type="ECO:0000313" key="2">
    <source>
        <dbReference type="Proteomes" id="UP000430975"/>
    </source>
</evidence>
<dbReference type="InterPro" id="IPR011990">
    <property type="entry name" value="TPR-like_helical_dom_sf"/>
</dbReference>
<dbReference type="Proteomes" id="UP000430975">
    <property type="component" value="Unassembled WGS sequence"/>
</dbReference>
<organism evidence="1 2">
    <name type="scientific">Fundicoccus ignavus</name>
    <dbReference type="NCBI Taxonomy" id="2664442"/>
    <lineage>
        <taxon>Bacteria</taxon>
        <taxon>Bacillati</taxon>
        <taxon>Bacillota</taxon>
        <taxon>Bacilli</taxon>
        <taxon>Lactobacillales</taxon>
        <taxon>Aerococcaceae</taxon>
        <taxon>Fundicoccus</taxon>
    </lineage>
</organism>
<dbReference type="EMBL" id="WJQS01000016">
    <property type="protein sequence ID" value="MRI86465.1"/>
    <property type="molecule type" value="Genomic_DNA"/>
</dbReference>
<dbReference type="RefSeq" id="WP_153864119.1">
    <property type="nucleotide sequence ID" value="NZ_WJQS01000016.1"/>
</dbReference>